<keyword evidence="2" id="KW-1185">Reference proteome</keyword>
<dbReference type="AlphaFoldDB" id="A0A4Z2IYC7"/>
<comment type="caution">
    <text evidence="1">The sequence shown here is derived from an EMBL/GenBank/DDBJ whole genome shotgun (WGS) entry which is preliminary data.</text>
</comment>
<accession>A0A4Z2IYC7</accession>
<dbReference type="EMBL" id="SRLO01000035">
    <property type="protein sequence ID" value="TNN82990.1"/>
    <property type="molecule type" value="Genomic_DNA"/>
</dbReference>
<evidence type="ECO:0000313" key="1">
    <source>
        <dbReference type="EMBL" id="TNN82990.1"/>
    </source>
</evidence>
<sequence length="65" mass="7256">MLDQNRLTEPDGGGLAPHVFAVNEQKKRRFCSCFLLLLERLKTFTCGSVLPLLSSSPIGRRAHET</sequence>
<name>A0A4Z2IYC7_9TELE</name>
<evidence type="ECO:0000313" key="2">
    <source>
        <dbReference type="Proteomes" id="UP000314294"/>
    </source>
</evidence>
<gene>
    <name evidence="1" type="ORF">EYF80_006597</name>
</gene>
<proteinExistence type="predicted"/>
<protein>
    <submittedName>
        <fullName evidence="1">Uncharacterized protein</fullName>
    </submittedName>
</protein>
<dbReference type="Proteomes" id="UP000314294">
    <property type="component" value="Unassembled WGS sequence"/>
</dbReference>
<organism evidence="1 2">
    <name type="scientific">Liparis tanakae</name>
    <name type="common">Tanaka's snailfish</name>
    <dbReference type="NCBI Taxonomy" id="230148"/>
    <lineage>
        <taxon>Eukaryota</taxon>
        <taxon>Metazoa</taxon>
        <taxon>Chordata</taxon>
        <taxon>Craniata</taxon>
        <taxon>Vertebrata</taxon>
        <taxon>Euteleostomi</taxon>
        <taxon>Actinopterygii</taxon>
        <taxon>Neopterygii</taxon>
        <taxon>Teleostei</taxon>
        <taxon>Neoteleostei</taxon>
        <taxon>Acanthomorphata</taxon>
        <taxon>Eupercaria</taxon>
        <taxon>Perciformes</taxon>
        <taxon>Cottioidei</taxon>
        <taxon>Cottales</taxon>
        <taxon>Liparidae</taxon>
        <taxon>Liparis</taxon>
    </lineage>
</organism>
<reference evidence="1 2" key="1">
    <citation type="submission" date="2019-03" db="EMBL/GenBank/DDBJ databases">
        <title>First draft genome of Liparis tanakae, snailfish: a comprehensive survey of snailfish specific genes.</title>
        <authorList>
            <person name="Kim W."/>
            <person name="Song I."/>
            <person name="Jeong J.-H."/>
            <person name="Kim D."/>
            <person name="Kim S."/>
            <person name="Ryu S."/>
            <person name="Song J.Y."/>
            <person name="Lee S.K."/>
        </authorList>
    </citation>
    <scope>NUCLEOTIDE SEQUENCE [LARGE SCALE GENOMIC DNA]</scope>
    <source>
        <tissue evidence="1">Muscle</tissue>
    </source>
</reference>